<dbReference type="InterPro" id="IPR036390">
    <property type="entry name" value="WH_DNA-bd_sf"/>
</dbReference>
<dbReference type="InterPro" id="IPR036388">
    <property type="entry name" value="WH-like_DNA-bd_sf"/>
</dbReference>
<evidence type="ECO:0000313" key="1">
    <source>
        <dbReference type="EMBL" id="OCL05063.1"/>
    </source>
</evidence>
<keyword evidence="2" id="KW-1185">Reference proteome</keyword>
<dbReference type="OrthoDB" id="2563170at2759"/>
<dbReference type="InterPro" id="IPR021660">
    <property type="entry name" value="DUF3253"/>
</dbReference>
<sequence length="109" mass="12134">MSSTVSAQRVSPIATHLTRLLQTRTCPKTLCPSEVARSLSSSELQSLGMNEWREVMPSVRELVWEMRARGEVEVLQKGEVLGNDVTLQDVKGPIRVRRAREDGEGDDQG</sequence>
<name>A0A8E2EUR9_9PEZI</name>
<dbReference type="EMBL" id="KV750385">
    <property type="protein sequence ID" value="OCL05063.1"/>
    <property type="molecule type" value="Genomic_DNA"/>
</dbReference>
<organism evidence="1 2">
    <name type="scientific">Glonium stellatum</name>
    <dbReference type="NCBI Taxonomy" id="574774"/>
    <lineage>
        <taxon>Eukaryota</taxon>
        <taxon>Fungi</taxon>
        <taxon>Dikarya</taxon>
        <taxon>Ascomycota</taxon>
        <taxon>Pezizomycotina</taxon>
        <taxon>Dothideomycetes</taxon>
        <taxon>Pleosporomycetidae</taxon>
        <taxon>Gloniales</taxon>
        <taxon>Gloniaceae</taxon>
        <taxon>Glonium</taxon>
    </lineage>
</organism>
<reference evidence="1 2" key="1">
    <citation type="journal article" date="2016" name="Nat. Commun.">
        <title>Ectomycorrhizal ecology is imprinted in the genome of the dominant symbiotic fungus Cenococcum geophilum.</title>
        <authorList>
            <consortium name="DOE Joint Genome Institute"/>
            <person name="Peter M."/>
            <person name="Kohler A."/>
            <person name="Ohm R.A."/>
            <person name="Kuo A."/>
            <person name="Krutzmann J."/>
            <person name="Morin E."/>
            <person name="Arend M."/>
            <person name="Barry K.W."/>
            <person name="Binder M."/>
            <person name="Choi C."/>
            <person name="Clum A."/>
            <person name="Copeland A."/>
            <person name="Grisel N."/>
            <person name="Haridas S."/>
            <person name="Kipfer T."/>
            <person name="LaButti K."/>
            <person name="Lindquist E."/>
            <person name="Lipzen A."/>
            <person name="Maire R."/>
            <person name="Meier B."/>
            <person name="Mihaltcheva S."/>
            <person name="Molinier V."/>
            <person name="Murat C."/>
            <person name="Poggeler S."/>
            <person name="Quandt C.A."/>
            <person name="Sperisen C."/>
            <person name="Tritt A."/>
            <person name="Tisserant E."/>
            <person name="Crous P.W."/>
            <person name="Henrissat B."/>
            <person name="Nehls U."/>
            <person name="Egli S."/>
            <person name="Spatafora J.W."/>
            <person name="Grigoriev I.V."/>
            <person name="Martin F.M."/>
        </authorList>
    </citation>
    <scope>NUCLEOTIDE SEQUENCE [LARGE SCALE GENOMIC DNA]</scope>
    <source>
        <strain evidence="1 2">CBS 207.34</strain>
    </source>
</reference>
<evidence type="ECO:0000313" key="2">
    <source>
        <dbReference type="Proteomes" id="UP000250140"/>
    </source>
</evidence>
<dbReference type="Proteomes" id="UP000250140">
    <property type="component" value="Unassembled WGS sequence"/>
</dbReference>
<protein>
    <submittedName>
        <fullName evidence="1">Uncharacterized protein</fullName>
    </submittedName>
</protein>
<gene>
    <name evidence="1" type="ORF">AOQ84DRAFT_323471</name>
</gene>
<accession>A0A8E2EUR9</accession>
<dbReference type="SUPFAM" id="SSF46785">
    <property type="entry name" value="Winged helix' DNA-binding domain"/>
    <property type="match status" value="1"/>
</dbReference>
<proteinExistence type="predicted"/>
<dbReference type="AlphaFoldDB" id="A0A8E2EUR9"/>
<dbReference type="Gene3D" id="1.10.10.10">
    <property type="entry name" value="Winged helix-like DNA-binding domain superfamily/Winged helix DNA-binding domain"/>
    <property type="match status" value="1"/>
</dbReference>
<dbReference type="Pfam" id="PF11625">
    <property type="entry name" value="DUF3253"/>
    <property type="match status" value="1"/>
</dbReference>